<proteinExistence type="inferred from homology"/>
<reference evidence="6" key="1">
    <citation type="journal article" date="2014" name="Int. J. Syst. Evol. Microbiol.">
        <title>Complete genome sequence of Corynebacterium casei LMG S-19264T (=DSM 44701T), isolated from a smear-ripened cheese.</title>
        <authorList>
            <consortium name="US DOE Joint Genome Institute (JGI-PGF)"/>
            <person name="Walter F."/>
            <person name="Albersmeier A."/>
            <person name="Kalinowski J."/>
            <person name="Ruckert C."/>
        </authorList>
    </citation>
    <scope>NUCLEOTIDE SEQUENCE</scope>
    <source>
        <strain evidence="6">CGMCC 4.7372</strain>
    </source>
</reference>
<evidence type="ECO:0000256" key="2">
    <source>
        <dbReference type="ARBA" id="ARBA00023015"/>
    </source>
</evidence>
<dbReference type="InterPro" id="IPR036388">
    <property type="entry name" value="WH-like_DNA-bd_sf"/>
</dbReference>
<evidence type="ECO:0000256" key="1">
    <source>
        <dbReference type="ARBA" id="ARBA00010466"/>
    </source>
</evidence>
<dbReference type="OrthoDB" id="186585at2"/>
<dbReference type="InterPro" id="IPR037171">
    <property type="entry name" value="NagB/RpiA_transferase-like"/>
</dbReference>
<dbReference type="EMBL" id="BMNJ01000004">
    <property type="protein sequence ID" value="GGO98814.1"/>
    <property type="molecule type" value="Genomic_DNA"/>
</dbReference>
<protein>
    <submittedName>
        <fullName evidence="6">Sugar-binding protein</fullName>
    </submittedName>
</protein>
<comment type="caution">
    <text evidence="6">The sequence shown here is derived from an EMBL/GenBank/DDBJ whole genome shotgun (WGS) entry which is preliminary data.</text>
</comment>
<feature type="domain" description="Sugar-binding" evidence="5">
    <location>
        <begin position="61"/>
        <end position="317"/>
    </location>
</feature>
<keyword evidence="3" id="KW-0238">DNA-binding</keyword>
<dbReference type="SUPFAM" id="SSF100950">
    <property type="entry name" value="NagB/RpiA/CoA transferase-like"/>
    <property type="match status" value="1"/>
</dbReference>
<evidence type="ECO:0000256" key="3">
    <source>
        <dbReference type="ARBA" id="ARBA00023125"/>
    </source>
</evidence>
<evidence type="ECO:0000256" key="4">
    <source>
        <dbReference type="ARBA" id="ARBA00023163"/>
    </source>
</evidence>
<dbReference type="Pfam" id="PF04198">
    <property type="entry name" value="Sugar-bind"/>
    <property type="match status" value="1"/>
</dbReference>
<reference evidence="6" key="2">
    <citation type="submission" date="2020-09" db="EMBL/GenBank/DDBJ databases">
        <authorList>
            <person name="Sun Q."/>
            <person name="Zhou Y."/>
        </authorList>
    </citation>
    <scope>NUCLEOTIDE SEQUENCE</scope>
    <source>
        <strain evidence="6">CGMCC 4.7372</strain>
    </source>
</reference>
<dbReference type="RefSeq" id="WP_080462543.1">
    <property type="nucleotide sequence ID" value="NZ_BMNJ01000004.1"/>
</dbReference>
<comment type="similarity">
    <text evidence="1">Belongs to the SorC transcriptional regulatory family.</text>
</comment>
<keyword evidence="7" id="KW-1185">Reference proteome</keyword>
<dbReference type="Gene3D" id="1.10.10.10">
    <property type="entry name" value="Winged helix-like DNA-binding domain superfamily/Winged helix DNA-binding domain"/>
    <property type="match status" value="1"/>
</dbReference>
<dbReference type="GO" id="GO:0003677">
    <property type="term" value="F:DNA binding"/>
    <property type="evidence" value="ECO:0007669"/>
    <property type="project" value="UniProtKB-KW"/>
</dbReference>
<keyword evidence="4" id="KW-0804">Transcription</keyword>
<dbReference type="InterPro" id="IPR051054">
    <property type="entry name" value="SorC_transcr_regulators"/>
</dbReference>
<evidence type="ECO:0000313" key="7">
    <source>
        <dbReference type="Proteomes" id="UP000614239"/>
    </source>
</evidence>
<name>A0A8H9HDR3_9ACTO</name>
<keyword evidence="2" id="KW-0805">Transcription regulation</keyword>
<dbReference type="Gene3D" id="3.40.50.1360">
    <property type="match status" value="1"/>
</dbReference>
<organism evidence="6 7">
    <name type="scientific">Actinomyces gaoshouyii</name>
    <dbReference type="NCBI Taxonomy" id="1960083"/>
    <lineage>
        <taxon>Bacteria</taxon>
        <taxon>Bacillati</taxon>
        <taxon>Actinomycetota</taxon>
        <taxon>Actinomycetes</taxon>
        <taxon>Actinomycetales</taxon>
        <taxon>Actinomycetaceae</taxon>
        <taxon>Actinomyces</taxon>
    </lineage>
</organism>
<dbReference type="InterPro" id="IPR007324">
    <property type="entry name" value="Sugar-bd_dom_put"/>
</dbReference>
<gene>
    <name evidence="6" type="ORF">GCM10011612_14620</name>
</gene>
<evidence type="ECO:0000313" key="6">
    <source>
        <dbReference type="EMBL" id="GGO98814.1"/>
    </source>
</evidence>
<accession>A0A8H9HDR3</accession>
<sequence>MCATANRSRLSLLLDVARLYWEDGLDQAAVASRLGYSRPTVSRMLAEARREGVVTITVAHPIERLMGLEEELARVFGLKQARVCEARPTGEQGVSAELARSAGQLLLEHVGRRCVVAVSNGRAVGAVAHHLPEQIWPDSMVVAMVGSAGESFNLEDGPNISRSMALRLGGHYRNLTVPLVFDSLAMATGMRQEEQVSTTIELAARSDAALTGIGAVGDGLGVSPLLRRWMTPEVIAECRAKGVVAHICGHHLDADGRHVHTAICERTLCLGLERLADIPLVIGVAAGTDKTTAILAALRSGYLSALATDEPTARAVLTLEAARR</sequence>
<dbReference type="AlphaFoldDB" id="A0A8H9HDR3"/>
<dbReference type="Proteomes" id="UP000614239">
    <property type="component" value="Unassembled WGS sequence"/>
</dbReference>
<dbReference type="PANTHER" id="PTHR34294:SF1">
    <property type="entry name" value="TRANSCRIPTIONAL REGULATOR LSRR"/>
    <property type="match status" value="1"/>
</dbReference>
<evidence type="ECO:0000259" key="5">
    <source>
        <dbReference type="Pfam" id="PF04198"/>
    </source>
</evidence>
<dbReference type="GO" id="GO:0030246">
    <property type="term" value="F:carbohydrate binding"/>
    <property type="evidence" value="ECO:0007669"/>
    <property type="project" value="InterPro"/>
</dbReference>
<dbReference type="PANTHER" id="PTHR34294">
    <property type="entry name" value="TRANSCRIPTIONAL REGULATOR-RELATED"/>
    <property type="match status" value="1"/>
</dbReference>